<dbReference type="PATRIC" id="fig|762967.3.peg.1498"/>
<dbReference type="SMART" id="SM00493">
    <property type="entry name" value="TOPRIM"/>
    <property type="match status" value="1"/>
</dbReference>
<dbReference type="HOGENOM" id="CLU_459726_0_0_4"/>
<evidence type="ECO:0000313" key="5">
    <source>
        <dbReference type="Proteomes" id="UP000004956"/>
    </source>
</evidence>
<dbReference type="InterPro" id="IPR006171">
    <property type="entry name" value="TOPRIM_dom"/>
</dbReference>
<evidence type="ECO:0000256" key="1">
    <source>
        <dbReference type="SAM" id="Coils"/>
    </source>
</evidence>
<feature type="region of interest" description="Disordered" evidence="2">
    <location>
        <begin position="543"/>
        <end position="604"/>
    </location>
</feature>
<feature type="compositionally biased region" description="Gly residues" evidence="2">
    <location>
        <begin position="220"/>
        <end position="232"/>
    </location>
</feature>
<dbReference type="EMBL" id="AFBQ01000284">
    <property type="protein sequence ID" value="EHY30741.1"/>
    <property type="molecule type" value="Genomic_DNA"/>
</dbReference>
<dbReference type="InterPro" id="IPR019475">
    <property type="entry name" value="DNA_primase_DnaB-bd"/>
</dbReference>
<feature type="coiled-coil region" evidence="1">
    <location>
        <begin position="395"/>
        <end position="422"/>
    </location>
</feature>
<dbReference type="PANTHER" id="PTHR30313">
    <property type="entry name" value="DNA PRIMASE"/>
    <property type="match status" value="1"/>
</dbReference>
<dbReference type="Pfam" id="PF10410">
    <property type="entry name" value="DnaB_bind"/>
    <property type="match status" value="1"/>
</dbReference>
<comment type="caution">
    <text evidence="4">The sequence shown here is derived from an EMBL/GenBank/DDBJ whole genome shotgun (WGS) entry which is preliminary data.</text>
</comment>
<dbReference type="GO" id="GO:0005737">
    <property type="term" value="C:cytoplasm"/>
    <property type="evidence" value="ECO:0007669"/>
    <property type="project" value="TreeGrafter"/>
</dbReference>
<dbReference type="PANTHER" id="PTHR30313:SF2">
    <property type="entry name" value="DNA PRIMASE"/>
    <property type="match status" value="1"/>
</dbReference>
<dbReference type="AlphaFoldDB" id="H3KGL8"/>
<dbReference type="InterPro" id="IPR034151">
    <property type="entry name" value="TOPRIM_DnaG_bac"/>
</dbReference>
<dbReference type="GO" id="GO:0016779">
    <property type="term" value="F:nucleotidyltransferase activity"/>
    <property type="evidence" value="ECO:0007669"/>
    <property type="project" value="InterPro"/>
</dbReference>
<organism evidence="4 5">
    <name type="scientific">Sutterella parvirubra YIT 11816</name>
    <dbReference type="NCBI Taxonomy" id="762967"/>
    <lineage>
        <taxon>Bacteria</taxon>
        <taxon>Pseudomonadati</taxon>
        <taxon>Pseudomonadota</taxon>
        <taxon>Betaproteobacteria</taxon>
        <taxon>Burkholderiales</taxon>
        <taxon>Sutterellaceae</taxon>
        <taxon>Sutterella</taxon>
    </lineage>
</organism>
<dbReference type="STRING" id="762967.HMPREF9440_01900"/>
<reference evidence="4 5" key="1">
    <citation type="submission" date="2011-11" db="EMBL/GenBank/DDBJ databases">
        <authorList>
            <person name="Weinstock G."/>
            <person name="Sodergren E."/>
            <person name="Clifton S."/>
            <person name="Fulton L."/>
            <person name="Fulton B."/>
            <person name="Courtney L."/>
            <person name="Fronick C."/>
            <person name="Harrison M."/>
            <person name="Strong C."/>
            <person name="Farmer C."/>
            <person name="Delahaunty K."/>
            <person name="Markovic C."/>
            <person name="Hall O."/>
            <person name="Minx P."/>
            <person name="Tomlinson C."/>
            <person name="Mitreva M."/>
            <person name="Hou S."/>
            <person name="Chen J."/>
            <person name="Wollam A."/>
            <person name="Pepin K.H."/>
            <person name="Johnson M."/>
            <person name="Bhonagiri V."/>
            <person name="Zhang X."/>
            <person name="Suruliraj S."/>
            <person name="Warren W."/>
            <person name="Chinwalla A."/>
            <person name="Mardis E.R."/>
            <person name="Wilson R.K."/>
        </authorList>
    </citation>
    <scope>NUCLEOTIDE SEQUENCE [LARGE SCALE GENOMIC DNA]</scope>
    <source>
        <strain evidence="4 5">YIT 11816</strain>
    </source>
</reference>
<dbReference type="InterPro" id="IPR050219">
    <property type="entry name" value="DnaG_primase"/>
</dbReference>
<protein>
    <submittedName>
        <fullName evidence="4">Toprim domain protein</fullName>
    </submittedName>
</protein>
<feature type="compositionally biased region" description="Acidic residues" evidence="2">
    <location>
        <begin position="582"/>
        <end position="604"/>
    </location>
</feature>
<sequence length="604" mass="65262">SPETPIYHKGSELYGLFEARDDIRERGRAVVCEGYMDVIQLSQAGFRESVAALGTSITPEHVRRLFKTADTVYFSFDGDAAGRKAARRALEAALPVITDLQSANFILLPPEHDPDSLIKAEGPEAFEREIKRALPLTQFLLSLVTEGKDLAYAEDRSKVVAEAKPLVLSMQAAPVLRLSVIRELANVSRLPAEDISRTYGLAVGASSAPPHAAPPDPADFGGGFGSGFGRPGGFTSNRGQRPGGWRDRREQYRSGWGRPRPVAEARIPVKDVRERMLQCFLAHPRLLTRFSRDIEEVFVSSQHPAAVRIVDVWRAAAEAEEETGRVRPATLLANLEENPSVGHFRDLLSQELVIDTPEEGAALEVRRAFLELELERTRARLMEEGRRPGCDIATLRKLEQRRVELERGIADAKKNEADYRQREEFAARTRAAAEAKARVKGAASAKPDMVFSENPKVRALQEMLFGRALKDDADGADETGGDAPQGATPAQPARAAQSAAGQSDAAIDAQAAALREAIALAAEAVKTQAKNASKNAGDGALFGDGGEGGDAFAPAAAEDFGAALPDGSADDLPAPPAWDDAPFADDDPYVYEEQEASEDDAGWH</sequence>
<feature type="compositionally biased region" description="Low complexity" evidence="2">
    <location>
        <begin position="481"/>
        <end position="502"/>
    </location>
</feature>
<feature type="region of interest" description="Disordered" evidence="2">
    <location>
        <begin position="472"/>
        <end position="502"/>
    </location>
</feature>
<dbReference type="CDD" id="cd03364">
    <property type="entry name" value="TOPRIM_DnaG_primases"/>
    <property type="match status" value="1"/>
</dbReference>
<evidence type="ECO:0000313" key="4">
    <source>
        <dbReference type="EMBL" id="EHY30741.1"/>
    </source>
</evidence>
<keyword evidence="1" id="KW-0175">Coiled coil</keyword>
<feature type="domain" description="Toprim" evidence="3">
    <location>
        <begin position="27"/>
        <end position="106"/>
    </location>
</feature>
<dbReference type="SUPFAM" id="SSF56731">
    <property type="entry name" value="DNA primase core"/>
    <property type="match status" value="1"/>
</dbReference>
<keyword evidence="5" id="KW-1185">Reference proteome</keyword>
<name>H3KGL8_9BURK</name>
<evidence type="ECO:0000259" key="3">
    <source>
        <dbReference type="PROSITE" id="PS50880"/>
    </source>
</evidence>
<dbReference type="Gene3D" id="3.40.1360.10">
    <property type="match status" value="1"/>
</dbReference>
<evidence type="ECO:0000256" key="2">
    <source>
        <dbReference type="SAM" id="MobiDB-lite"/>
    </source>
</evidence>
<proteinExistence type="predicted"/>
<dbReference type="FunFam" id="3.40.1360.10:FF:000002">
    <property type="entry name" value="DNA primase"/>
    <property type="match status" value="1"/>
</dbReference>
<dbReference type="Proteomes" id="UP000004956">
    <property type="component" value="Unassembled WGS sequence"/>
</dbReference>
<feature type="non-terminal residue" evidence="4">
    <location>
        <position position="1"/>
    </location>
</feature>
<feature type="compositionally biased region" description="Low complexity" evidence="2">
    <location>
        <begin position="550"/>
        <end position="581"/>
    </location>
</feature>
<gene>
    <name evidence="4" type="ORF">HMPREF9440_01900</name>
</gene>
<dbReference type="Pfam" id="PF13662">
    <property type="entry name" value="Toprim_4"/>
    <property type="match status" value="1"/>
</dbReference>
<dbReference type="PROSITE" id="PS50880">
    <property type="entry name" value="TOPRIM"/>
    <property type="match status" value="1"/>
</dbReference>
<feature type="region of interest" description="Disordered" evidence="2">
    <location>
        <begin position="205"/>
        <end position="257"/>
    </location>
</feature>
<dbReference type="GO" id="GO:0006269">
    <property type="term" value="P:DNA replication, synthesis of primer"/>
    <property type="evidence" value="ECO:0007669"/>
    <property type="project" value="TreeGrafter"/>
</dbReference>
<accession>H3KGL8</accession>